<dbReference type="EMBL" id="DUZY01000003">
    <property type="protein sequence ID" value="DAD31941.1"/>
    <property type="molecule type" value="Genomic_DNA"/>
</dbReference>
<dbReference type="Proteomes" id="UP000607653">
    <property type="component" value="Unassembled WGS sequence"/>
</dbReference>
<dbReference type="AlphaFoldDB" id="A0A822YK77"/>
<protein>
    <submittedName>
        <fullName evidence="1">Uncharacterized protein</fullName>
    </submittedName>
</protein>
<accession>A0A822YK77</accession>
<sequence>MIGFHRPDVLKSGDKASSPFLGEAQLLIPICLNLNYHWVVKELRVDEERK</sequence>
<comment type="caution">
    <text evidence="1">The sequence shown here is derived from an EMBL/GenBank/DDBJ whole genome shotgun (WGS) entry which is preliminary data.</text>
</comment>
<keyword evidence="2" id="KW-1185">Reference proteome</keyword>
<organism evidence="1 2">
    <name type="scientific">Nelumbo nucifera</name>
    <name type="common">Sacred lotus</name>
    <dbReference type="NCBI Taxonomy" id="4432"/>
    <lineage>
        <taxon>Eukaryota</taxon>
        <taxon>Viridiplantae</taxon>
        <taxon>Streptophyta</taxon>
        <taxon>Embryophyta</taxon>
        <taxon>Tracheophyta</taxon>
        <taxon>Spermatophyta</taxon>
        <taxon>Magnoliopsida</taxon>
        <taxon>Proteales</taxon>
        <taxon>Nelumbonaceae</taxon>
        <taxon>Nelumbo</taxon>
    </lineage>
</organism>
<evidence type="ECO:0000313" key="2">
    <source>
        <dbReference type="Proteomes" id="UP000607653"/>
    </source>
</evidence>
<reference evidence="1 2" key="1">
    <citation type="journal article" date="2020" name="Mol. Biol. Evol.">
        <title>Distinct Expression and Methylation Patterns for Genes with Different Fates following a Single Whole-Genome Duplication in Flowering Plants.</title>
        <authorList>
            <person name="Shi T."/>
            <person name="Rahmani R.S."/>
            <person name="Gugger P.F."/>
            <person name="Wang M."/>
            <person name="Li H."/>
            <person name="Zhang Y."/>
            <person name="Li Z."/>
            <person name="Wang Q."/>
            <person name="Van de Peer Y."/>
            <person name="Marchal K."/>
            <person name="Chen J."/>
        </authorList>
    </citation>
    <scope>NUCLEOTIDE SEQUENCE [LARGE SCALE GENOMIC DNA]</scope>
    <source>
        <tissue evidence="1">Leaf</tissue>
    </source>
</reference>
<proteinExistence type="predicted"/>
<name>A0A822YK77_NELNU</name>
<gene>
    <name evidence="1" type="ORF">HUJ06_010792</name>
</gene>
<evidence type="ECO:0000313" key="1">
    <source>
        <dbReference type="EMBL" id="DAD31941.1"/>
    </source>
</evidence>